<proteinExistence type="predicted"/>
<dbReference type="EMBL" id="VSSQ01108026">
    <property type="protein sequence ID" value="MPN46950.1"/>
    <property type="molecule type" value="Genomic_DNA"/>
</dbReference>
<name>A0A645I768_9ZZZZ</name>
<accession>A0A645I768</accession>
<dbReference type="AlphaFoldDB" id="A0A645I768"/>
<protein>
    <submittedName>
        <fullName evidence="1">Uncharacterized protein</fullName>
    </submittedName>
</protein>
<sequence length="165" mass="18623">MSVCDVLVVFGGGKNILECGLAHRVVEFLGEALDVYVCRIHERINVFRGLKRYERVGDKHRGESGFLREYGGVHGVFAEYGWFAVCERYRLAAVAENKFDHVFRGVVFVFRPRLVGSAREVVVLAEHAAEIASECAYRKCACAGHEMGERFFLDGVDLERHRIAV</sequence>
<comment type="caution">
    <text evidence="1">The sequence shown here is derived from an EMBL/GenBank/DDBJ whole genome shotgun (WGS) entry which is preliminary data.</text>
</comment>
<evidence type="ECO:0000313" key="1">
    <source>
        <dbReference type="EMBL" id="MPN46950.1"/>
    </source>
</evidence>
<organism evidence="1">
    <name type="scientific">bioreactor metagenome</name>
    <dbReference type="NCBI Taxonomy" id="1076179"/>
    <lineage>
        <taxon>unclassified sequences</taxon>
        <taxon>metagenomes</taxon>
        <taxon>ecological metagenomes</taxon>
    </lineage>
</organism>
<reference evidence="1" key="1">
    <citation type="submission" date="2019-08" db="EMBL/GenBank/DDBJ databases">
        <authorList>
            <person name="Kucharzyk K."/>
            <person name="Murdoch R.W."/>
            <person name="Higgins S."/>
            <person name="Loffler F."/>
        </authorList>
    </citation>
    <scope>NUCLEOTIDE SEQUENCE</scope>
</reference>
<gene>
    <name evidence="1" type="ORF">SDC9_194549</name>
</gene>